<sequence>MATIVKRGNAYRVQIRASHAEAKRWATRAEASVDRGKRVDLRTTTFADILTAYAESVGSMSRSKEAG</sequence>
<evidence type="ECO:0000313" key="1">
    <source>
        <dbReference type="EMBL" id="MEK0082414.1"/>
    </source>
</evidence>
<organism evidence="1 2">
    <name type="scientific">Benzoatithermus flavus</name>
    <dbReference type="NCBI Taxonomy" id="3108223"/>
    <lineage>
        <taxon>Bacteria</taxon>
        <taxon>Pseudomonadati</taxon>
        <taxon>Pseudomonadota</taxon>
        <taxon>Alphaproteobacteria</taxon>
        <taxon>Geminicoccales</taxon>
        <taxon>Geminicoccaceae</taxon>
        <taxon>Benzoatithermus</taxon>
    </lineage>
</organism>
<dbReference type="Proteomes" id="UP001375743">
    <property type="component" value="Unassembled WGS sequence"/>
</dbReference>
<proteinExistence type="predicted"/>
<accession>A0ABU8XNC5</accession>
<evidence type="ECO:0000313" key="2">
    <source>
        <dbReference type="Proteomes" id="UP001375743"/>
    </source>
</evidence>
<dbReference type="RefSeq" id="WP_418158264.1">
    <property type="nucleotide sequence ID" value="NZ_JBBLZC010000003.1"/>
</dbReference>
<dbReference type="EMBL" id="JBBLZC010000003">
    <property type="protein sequence ID" value="MEK0082414.1"/>
    <property type="molecule type" value="Genomic_DNA"/>
</dbReference>
<comment type="caution">
    <text evidence="1">The sequence shown here is derived from an EMBL/GenBank/DDBJ whole genome shotgun (WGS) entry which is preliminary data.</text>
</comment>
<name>A0ABU8XNC5_9PROT</name>
<protein>
    <recommendedName>
        <fullName evidence="3">Site-specific integrase</fullName>
    </recommendedName>
</protein>
<reference evidence="1 2" key="1">
    <citation type="submission" date="2024-01" db="EMBL/GenBank/DDBJ databases">
        <title>Multi-omics insights into the function and evolution of sodium benzoate biodegradation pathways in Benzoatithermus flavus gen. nov., sp. nov. from hot spring.</title>
        <authorList>
            <person name="Hu C.-J."/>
            <person name="Li W.-J."/>
        </authorList>
    </citation>
    <scope>NUCLEOTIDE SEQUENCE [LARGE SCALE GENOMIC DNA]</scope>
    <source>
        <strain evidence="1 2">SYSU G07066</strain>
    </source>
</reference>
<keyword evidence="2" id="KW-1185">Reference proteome</keyword>
<evidence type="ECO:0008006" key="3">
    <source>
        <dbReference type="Google" id="ProtNLM"/>
    </source>
</evidence>
<gene>
    <name evidence="1" type="ORF">U1T56_04580</name>
</gene>